<accession>A0A0E9Q2N0</accession>
<dbReference type="EMBL" id="GBXM01097977">
    <property type="protein sequence ID" value="JAH10600.1"/>
    <property type="molecule type" value="Transcribed_RNA"/>
</dbReference>
<evidence type="ECO:0000313" key="1">
    <source>
        <dbReference type="EMBL" id="JAH10600.1"/>
    </source>
</evidence>
<organism evidence="1">
    <name type="scientific">Anguilla anguilla</name>
    <name type="common">European freshwater eel</name>
    <name type="synonym">Muraena anguilla</name>
    <dbReference type="NCBI Taxonomy" id="7936"/>
    <lineage>
        <taxon>Eukaryota</taxon>
        <taxon>Metazoa</taxon>
        <taxon>Chordata</taxon>
        <taxon>Craniata</taxon>
        <taxon>Vertebrata</taxon>
        <taxon>Euteleostomi</taxon>
        <taxon>Actinopterygii</taxon>
        <taxon>Neopterygii</taxon>
        <taxon>Teleostei</taxon>
        <taxon>Anguilliformes</taxon>
        <taxon>Anguillidae</taxon>
        <taxon>Anguilla</taxon>
    </lineage>
</organism>
<proteinExistence type="predicted"/>
<sequence>MVLVQPQNTRSFINIKTESYTDAFLSTFCSFSILLR</sequence>
<reference evidence="1" key="1">
    <citation type="submission" date="2014-11" db="EMBL/GenBank/DDBJ databases">
        <authorList>
            <person name="Amaro Gonzalez C."/>
        </authorList>
    </citation>
    <scope>NUCLEOTIDE SEQUENCE</scope>
</reference>
<protein>
    <submittedName>
        <fullName evidence="1">Uncharacterized protein</fullName>
    </submittedName>
</protein>
<name>A0A0E9Q2N0_ANGAN</name>
<reference evidence="1" key="2">
    <citation type="journal article" date="2015" name="Fish Shellfish Immunol.">
        <title>Early steps in the European eel (Anguilla anguilla)-Vibrio vulnificus interaction in the gills: Role of the RtxA13 toxin.</title>
        <authorList>
            <person name="Callol A."/>
            <person name="Pajuelo D."/>
            <person name="Ebbesson L."/>
            <person name="Teles M."/>
            <person name="MacKenzie S."/>
            <person name="Amaro C."/>
        </authorList>
    </citation>
    <scope>NUCLEOTIDE SEQUENCE</scope>
</reference>
<dbReference type="AlphaFoldDB" id="A0A0E9Q2N0"/>